<name>A0A9D2FQE2_9FIRM</name>
<keyword evidence="6" id="KW-0813">Transport</keyword>
<feature type="transmembrane region" description="Helical" evidence="6">
    <location>
        <begin position="150"/>
        <end position="169"/>
    </location>
</feature>
<feature type="domain" description="ABC3 transporter permease C-terminal" evidence="7">
    <location>
        <begin position="554"/>
        <end position="661"/>
    </location>
</feature>
<feature type="transmembrane region" description="Helical" evidence="6">
    <location>
        <begin position="51"/>
        <end position="76"/>
    </location>
</feature>
<feature type="transmembrane region" description="Helical" evidence="6">
    <location>
        <begin position="547"/>
        <end position="568"/>
    </location>
</feature>
<feature type="transmembrane region" description="Helical" evidence="6">
    <location>
        <begin position="638"/>
        <end position="662"/>
    </location>
</feature>
<dbReference type="InterPro" id="IPR003838">
    <property type="entry name" value="ABC3_permease_C"/>
</dbReference>
<dbReference type="EMBL" id="DXBG01000099">
    <property type="protein sequence ID" value="HIZ65073.1"/>
    <property type="molecule type" value="Genomic_DNA"/>
</dbReference>
<dbReference type="Proteomes" id="UP000824056">
    <property type="component" value="Unassembled WGS sequence"/>
</dbReference>
<dbReference type="PIRSF" id="PIRSF018968">
    <property type="entry name" value="ABC_permease_BceB"/>
    <property type="match status" value="1"/>
</dbReference>
<comment type="similarity">
    <text evidence="6">Belongs to the ABC-4 integral membrane protein family.</text>
</comment>
<evidence type="ECO:0000256" key="5">
    <source>
        <dbReference type="ARBA" id="ARBA00023136"/>
    </source>
</evidence>
<evidence type="ECO:0000256" key="2">
    <source>
        <dbReference type="ARBA" id="ARBA00022475"/>
    </source>
</evidence>
<gene>
    <name evidence="8" type="ORF">H9809_04090</name>
</gene>
<dbReference type="GO" id="GO:0055085">
    <property type="term" value="P:transmembrane transport"/>
    <property type="evidence" value="ECO:0007669"/>
    <property type="project" value="UniProtKB-UniRule"/>
</dbReference>
<feature type="transmembrane region" description="Helical" evidence="6">
    <location>
        <begin position="603"/>
        <end position="626"/>
    </location>
</feature>
<evidence type="ECO:0000256" key="1">
    <source>
        <dbReference type="ARBA" id="ARBA00004651"/>
    </source>
</evidence>
<keyword evidence="5 6" id="KW-0472">Membrane</keyword>
<accession>A0A9D2FQE2</accession>
<feature type="transmembrane region" description="Helical" evidence="6">
    <location>
        <begin position="203"/>
        <end position="223"/>
    </location>
</feature>
<keyword evidence="4 6" id="KW-1133">Transmembrane helix</keyword>
<protein>
    <submittedName>
        <fullName evidence="8">ABC transporter permease</fullName>
    </submittedName>
</protein>
<dbReference type="InterPro" id="IPR052536">
    <property type="entry name" value="ABC-4_Integral_Memb_Prot"/>
</dbReference>
<evidence type="ECO:0000313" key="9">
    <source>
        <dbReference type="Proteomes" id="UP000824056"/>
    </source>
</evidence>
<feature type="transmembrane region" description="Helical" evidence="6">
    <location>
        <begin position="282"/>
        <end position="305"/>
    </location>
</feature>
<feature type="transmembrane region" description="Helical" evidence="6">
    <location>
        <begin position="110"/>
        <end position="138"/>
    </location>
</feature>
<feature type="transmembrane region" description="Helical" evidence="6">
    <location>
        <begin position="229"/>
        <end position="255"/>
    </location>
</feature>
<comment type="subcellular location">
    <subcellularLocation>
        <location evidence="1 6">Cell membrane</location>
        <topology evidence="1 6">Multi-pass membrane protein</topology>
    </subcellularLocation>
</comment>
<sequence length="668" mass="77162">MLNKLALRNARRSFREYFLYFFTMILITALMFSFHSMIYSKAILTLAADGGMFGVMIALASVFIVFIVLWLIHYMVNFMAKRRSREFALYMLLGFHKKQISRLFLKENMVLGALAFLAGLIPGIFLQQVLTAAVYGVLEASYKIRPEFNLKTLFLTAAVYGGAYVLALLRNNRRLKKRNIREILEQERENERQGAGNRTWPKWLFLAALGCLIFFSVQMYRGGIHYNTVLLWILGLIVSAYVLFFGLSAFLVSYIRKGPESLWRRGNLFVFRQLAGKIRTMGFTMSTLMILFTAALVGCCCAFMLSRFQETQGEEKWPFDVACYNPDPEYNFDRERERIKAEEIFEQELAYQIYENHTKSWSAYLDEHIAPDNYFAWDTYIRESDYNQLRSMLGYEPVSLGTGEYLVQIKARLKSVAELLGKKNLVIGNTEYTCKGIYTEAFEQSGHNGADFLLVIPDEAADFMKPYYSLYMAVTKHDLTQEEGEKLRTALLKINDVSTGEKMYDDWEAWEEKDSRGLGSDTMVVSNSFVFVKSIDTYEMRFMLSTFMFPLFYIGLVFLCVAMTVLGVQQLCDTEKYRRNFSILRKLGMRKEETDGLLLRQLVFYYLCPFGAALVFGGILSGYVSMNFSLYSGVTDPVWSYFGISLLLFLLVYGIYFAMTYLELKRSL</sequence>
<comment type="caution">
    <text evidence="8">The sequence shown here is derived from an EMBL/GenBank/DDBJ whole genome shotgun (WGS) entry which is preliminary data.</text>
</comment>
<evidence type="ECO:0000259" key="7">
    <source>
        <dbReference type="Pfam" id="PF02687"/>
    </source>
</evidence>
<proteinExistence type="inferred from homology"/>
<dbReference type="AlphaFoldDB" id="A0A9D2FQE2"/>
<dbReference type="InterPro" id="IPR027022">
    <property type="entry name" value="ABC_permease_BceB-typ"/>
</dbReference>
<organism evidence="8 9">
    <name type="scientific">Candidatus Blautia pullicola</name>
    <dbReference type="NCBI Taxonomy" id="2838498"/>
    <lineage>
        <taxon>Bacteria</taxon>
        <taxon>Bacillati</taxon>
        <taxon>Bacillota</taxon>
        <taxon>Clostridia</taxon>
        <taxon>Lachnospirales</taxon>
        <taxon>Lachnospiraceae</taxon>
        <taxon>Blautia</taxon>
    </lineage>
</organism>
<evidence type="ECO:0000256" key="3">
    <source>
        <dbReference type="ARBA" id="ARBA00022692"/>
    </source>
</evidence>
<dbReference type="Pfam" id="PF02687">
    <property type="entry name" value="FtsX"/>
    <property type="match status" value="2"/>
</dbReference>
<keyword evidence="3 6" id="KW-0812">Transmembrane</keyword>
<evidence type="ECO:0000256" key="4">
    <source>
        <dbReference type="ARBA" id="ARBA00022989"/>
    </source>
</evidence>
<reference evidence="8" key="1">
    <citation type="journal article" date="2021" name="PeerJ">
        <title>Extensive microbial diversity within the chicken gut microbiome revealed by metagenomics and culture.</title>
        <authorList>
            <person name="Gilroy R."/>
            <person name="Ravi A."/>
            <person name="Getino M."/>
            <person name="Pursley I."/>
            <person name="Horton D.L."/>
            <person name="Alikhan N.F."/>
            <person name="Baker D."/>
            <person name="Gharbi K."/>
            <person name="Hall N."/>
            <person name="Watson M."/>
            <person name="Adriaenssens E.M."/>
            <person name="Foster-Nyarko E."/>
            <person name="Jarju S."/>
            <person name="Secka A."/>
            <person name="Antonio M."/>
            <person name="Oren A."/>
            <person name="Chaudhuri R.R."/>
            <person name="La Ragione R."/>
            <person name="Hildebrand F."/>
            <person name="Pallen M.J."/>
        </authorList>
    </citation>
    <scope>NUCLEOTIDE SEQUENCE</scope>
    <source>
        <strain evidence="8">1068</strain>
    </source>
</reference>
<evidence type="ECO:0000313" key="8">
    <source>
        <dbReference type="EMBL" id="HIZ65073.1"/>
    </source>
</evidence>
<feature type="domain" description="ABC3 transporter permease C-terminal" evidence="7">
    <location>
        <begin position="59"/>
        <end position="166"/>
    </location>
</feature>
<reference evidence="8" key="2">
    <citation type="submission" date="2021-04" db="EMBL/GenBank/DDBJ databases">
        <authorList>
            <person name="Gilroy R."/>
        </authorList>
    </citation>
    <scope>NUCLEOTIDE SEQUENCE</scope>
    <source>
        <strain evidence="8">1068</strain>
    </source>
</reference>
<dbReference type="PANTHER" id="PTHR46795">
    <property type="entry name" value="ABC TRANSPORTER PERMEASE-RELATED-RELATED"/>
    <property type="match status" value="1"/>
</dbReference>
<feature type="transmembrane region" description="Helical" evidence="6">
    <location>
        <begin position="17"/>
        <end position="39"/>
    </location>
</feature>
<keyword evidence="2 6" id="KW-1003">Cell membrane</keyword>
<dbReference type="PANTHER" id="PTHR46795:SF3">
    <property type="entry name" value="ABC TRANSPORTER PERMEASE"/>
    <property type="match status" value="1"/>
</dbReference>
<evidence type="ECO:0000256" key="6">
    <source>
        <dbReference type="PIRNR" id="PIRNR018968"/>
    </source>
</evidence>
<dbReference type="GO" id="GO:0005886">
    <property type="term" value="C:plasma membrane"/>
    <property type="evidence" value="ECO:0007669"/>
    <property type="project" value="UniProtKB-SubCell"/>
</dbReference>